<dbReference type="EMBL" id="SZYD01000001">
    <property type="protein sequence ID" value="KAD7477834.1"/>
    <property type="molecule type" value="Genomic_DNA"/>
</dbReference>
<name>A0A5N6PZN4_9ASTR</name>
<proteinExistence type="inferred from homology"/>
<dbReference type="InterPro" id="IPR033734">
    <property type="entry name" value="Jacalin-like_lectin_dom_plant"/>
</dbReference>
<dbReference type="AlphaFoldDB" id="A0A5N6PZN4"/>
<dbReference type="InterPro" id="IPR036404">
    <property type="entry name" value="Jacalin-like_lectin_dom_sf"/>
</dbReference>
<comment type="similarity">
    <text evidence="1">Belongs to the jacalin lectin family.</text>
</comment>
<organism evidence="4 5">
    <name type="scientific">Mikania micrantha</name>
    <name type="common">bitter vine</name>
    <dbReference type="NCBI Taxonomy" id="192012"/>
    <lineage>
        <taxon>Eukaryota</taxon>
        <taxon>Viridiplantae</taxon>
        <taxon>Streptophyta</taxon>
        <taxon>Embryophyta</taxon>
        <taxon>Tracheophyta</taxon>
        <taxon>Spermatophyta</taxon>
        <taxon>Magnoliopsida</taxon>
        <taxon>eudicotyledons</taxon>
        <taxon>Gunneridae</taxon>
        <taxon>Pentapetalae</taxon>
        <taxon>asterids</taxon>
        <taxon>campanulids</taxon>
        <taxon>Asterales</taxon>
        <taxon>Asteraceae</taxon>
        <taxon>Asteroideae</taxon>
        <taxon>Heliantheae alliance</taxon>
        <taxon>Eupatorieae</taxon>
        <taxon>Mikania</taxon>
    </lineage>
</organism>
<dbReference type="GO" id="GO:0030246">
    <property type="term" value="F:carbohydrate binding"/>
    <property type="evidence" value="ECO:0007669"/>
    <property type="project" value="UniProtKB-KW"/>
</dbReference>
<feature type="domain" description="Jacalin-type lectin" evidence="3">
    <location>
        <begin position="793"/>
        <end position="940"/>
    </location>
</feature>
<feature type="domain" description="Jacalin-type lectin" evidence="3">
    <location>
        <begin position="1095"/>
        <end position="1245"/>
    </location>
</feature>
<feature type="domain" description="Jacalin-type lectin" evidence="3">
    <location>
        <begin position="186"/>
        <end position="333"/>
    </location>
</feature>
<dbReference type="CDD" id="cd09612">
    <property type="entry name" value="Jacalin"/>
    <property type="match status" value="8"/>
</dbReference>
<dbReference type="Pfam" id="PF01419">
    <property type="entry name" value="Jacalin"/>
    <property type="match status" value="8"/>
</dbReference>
<gene>
    <name evidence="4" type="ORF">E3N88_00970</name>
</gene>
<reference evidence="4 5" key="1">
    <citation type="submission" date="2019-05" db="EMBL/GenBank/DDBJ databases">
        <title>Mikania micrantha, genome provides insights into the molecular mechanism of rapid growth.</title>
        <authorList>
            <person name="Liu B."/>
        </authorList>
    </citation>
    <scope>NUCLEOTIDE SEQUENCE [LARGE SCALE GENOMIC DNA]</scope>
    <source>
        <strain evidence="4">NLD-2019</strain>
        <tissue evidence="4">Leaf</tissue>
    </source>
</reference>
<dbReference type="Gene3D" id="2.100.10.30">
    <property type="entry name" value="Jacalin-like lectin domain"/>
    <property type="match status" value="8"/>
</dbReference>
<evidence type="ECO:0000256" key="2">
    <source>
        <dbReference type="ARBA" id="ARBA00022734"/>
    </source>
</evidence>
<feature type="domain" description="Jacalin-type lectin" evidence="3">
    <location>
        <begin position="643"/>
        <end position="790"/>
    </location>
</feature>
<dbReference type="SUPFAM" id="SSF51101">
    <property type="entry name" value="Mannose-binding lectins"/>
    <property type="match status" value="8"/>
</dbReference>
<feature type="domain" description="Jacalin-type lectin" evidence="3">
    <location>
        <begin position="337"/>
        <end position="487"/>
    </location>
</feature>
<dbReference type="PANTHER" id="PTHR46506">
    <property type="entry name" value="OS05G0143600 PROTEIN"/>
    <property type="match status" value="1"/>
</dbReference>
<evidence type="ECO:0000313" key="5">
    <source>
        <dbReference type="Proteomes" id="UP000326396"/>
    </source>
</evidence>
<dbReference type="Proteomes" id="UP000326396">
    <property type="component" value="Linkage Group LG1"/>
</dbReference>
<dbReference type="PROSITE" id="PS51752">
    <property type="entry name" value="JACALIN_LECTIN"/>
    <property type="match status" value="8"/>
</dbReference>
<evidence type="ECO:0000259" key="3">
    <source>
        <dbReference type="PROSITE" id="PS51752"/>
    </source>
</evidence>
<dbReference type="SMART" id="SM00915">
    <property type="entry name" value="Jacalin"/>
    <property type="match status" value="8"/>
</dbReference>
<dbReference type="OrthoDB" id="659885at2759"/>
<feature type="domain" description="Jacalin-type lectin" evidence="3">
    <location>
        <begin position="944"/>
        <end position="1091"/>
    </location>
</feature>
<sequence>MSNNLKTSRFPFCVVVMAATNKRIAFNLVISKIARYIRIGTWGRQIGGPQNNWTFEIEPKHRLQKITIDHGDDVIYSLMFSCQHEGVSHTSSKVGGSAGGQTVSEVMLDSDEEIVGIKGSIGNRDGHTIISSLSFETNKRIHGPFGGASTTMFSIPWDNGSLVGFYGIAGHYIDGIGVHVKPHEKIIRVGTWGRSDPGVPRNVWSFKLEKNHHLKKITIDHGDLIFSLMFSTQYKGLTNTSNRFGGWNGGDKVSEVVMDYDEEIVGIKGSIGTQDGLTIISSLSFETNKERTHGPFGGASTSVFSIPWDNGSLVGFYGIAGHYIDGIGVNLKPHEKIMRVGTWGRSDPGSQRNLWSFQLEINHHLKKITIDHGDLIYSLMFSTQYKGITNTSNRFGGWDGGDRVSEVTFDRNEEIIAINGTVALSRGDDPGHTVIASISFVTNKKSYGPFGNVRGMQFTLPWDDGSFAGFYGLCGWYIDSIGVYLKATNKVARFIRIGTWGRKSGGPQNNWSFELEPDHRLQKITIDHGDDVIYSLMFTCEHEGVLYTYSKAGGYAGGQTMILDSDEEIVGIKVSIGTRDGHTIISSLSFETNKKRTHGPFGGASTSEFSIPWDNGSLVGFHGIAGHYIDGFGVHVKPHDQDIMRVGTWGRSDPGDPRNVWSFQLKKNHQLKKITVDHGNNVVYSLMFTSQYRGLAYTSNRAGGWFGGERVSEVTFDWDEEIIGIDGTVAIYAGYTIISSLSFVTNKNIHGPFGIARGRPFNLPWDVGSFAGFYGLCGYYLDSIGVNSKLARFIRIGTWGRHIGDTLNNWSFKVKPDHRLQKITIDHGDDVIYSLMFTCQHEGVSHTSSKVGGIAGGQTLSEVMLDSDEDIVGIKGSIGNRDGHTVISSLSFETNKKRIHGPFGGASASAFSIPWDNGSLAGFYGIAGYYIDSIGVHVKTYEKIIRVGTWGRSDPGVPTNVWSFQLEKNHHLEKITIDHGDLIYSLMFSTQYQGLTNSSNRFGGWNGGDKVSEVMLDSDEEIVGIKGSIGTQDGITTISSLSFETNKKRTHGPFGGASPSVFSVPWDNGSLVGFYGSAGHYIDGIGVHVKPHEKIMRVGTWGKSDPRSRRSVWSFQLETNHHLKKITIDHGDLIYSLMFSTQYRRLTNTSNRFGGWNGGDRVSEVTFDHNEEIIAINGTVALSRGDGDGQAVIASISFVTNKKSYGPFGNVRGRPFTVPWDDGSFAGFYGLCGWYIDSIGVYLKSTK</sequence>
<evidence type="ECO:0000313" key="4">
    <source>
        <dbReference type="EMBL" id="KAD7477834.1"/>
    </source>
</evidence>
<accession>A0A5N6PZN4</accession>
<evidence type="ECO:0000256" key="1">
    <source>
        <dbReference type="ARBA" id="ARBA00006568"/>
    </source>
</evidence>
<feature type="domain" description="Jacalin-type lectin" evidence="3">
    <location>
        <begin position="494"/>
        <end position="638"/>
    </location>
</feature>
<keyword evidence="2" id="KW-0430">Lectin</keyword>
<comment type="caution">
    <text evidence="4">The sequence shown here is derived from an EMBL/GenBank/DDBJ whole genome shotgun (WGS) entry which is preliminary data.</text>
</comment>
<feature type="domain" description="Jacalin-type lectin" evidence="3">
    <location>
        <begin position="36"/>
        <end position="182"/>
    </location>
</feature>
<keyword evidence="5" id="KW-1185">Reference proteome</keyword>
<protein>
    <recommendedName>
        <fullName evidence="3">Jacalin-type lectin domain-containing protein</fullName>
    </recommendedName>
</protein>
<dbReference type="InterPro" id="IPR001229">
    <property type="entry name" value="Jacalin-like_lectin_dom"/>
</dbReference>